<dbReference type="EMBL" id="VWYO01028418">
    <property type="protein sequence ID" value="NXR70626.1"/>
    <property type="molecule type" value="Genomic_DNA"/>
</dbReference>
<dbReference type="SUPFAM" id="SSF46785">
    <property type="entry name" value="Winged helix' DNA-binding domain"/>
    <property type="match status" value="1"/>
</dbReference>
<evidence type="ECO:0000313" key="3">
    <source>
        <dbReference type="EMBL" id="NXR70626.1"/>
    </source>
</evidence>
<evidence type="ECO:0000259" key="2">
    <source>
        <dbReference type="Pfam" id="PF10390"/>
    </source>
</evidence>
<dbReference type="InterPro" id="IPR036390">
    <property type="entry name" value="WH_DNA-bd_sf"/>
</dbReference>
<dbReference type="PANTHER" id="PTHR23288">
    <property type="entry name" value="OCCLUDIN AND RNA POLYMERASE II ELONGATION FACTOR ELL"/>
    <property type="match status" value="1"/>
</dbReference>
<evidence type="ECO:0000313" key="4">
    <source>
        <dbReference type="Proteomes" id="UP000587697"/>
    </source>
</evidence>
<name>A0A7L2NF62_9PASS</name>
<dbReference type="AlphaFoldDB" id="A0A7L2NF62"/>
<dbReference type="Pfam" id="PF10390">
    <property type="entry name" value="ELL"/>
    <property type="match status" value="1"/>
</dbReference>
<feature type="region of interest" description="Disordered" evidence="1">
    <location>
        <begin position="1"/>
        <end position="26"/>
    </location>
</feature>
<feature type="non-terminal residue" evidence="3">
    <location>
        <position position="1"/>
    </location>
</feature>
<gene>
    <name evidence="3" type="primary">Ell2</name>
    <name evidence="3" type="ORF">RHASIB_R14083</name>
</gene>
<feature type="region of interest" description="Disordered" evidence="1">
    <location>
        <begin position="124"/>
        <end position="172"/>
    </location>
</feature>
<reference evidence="3 4" key="1">
    <citation type="submission" date="2019-09" db="EMBL/GenBank/DDBJ databases">
        <title>Bird 10,000 Genomes (B10K) Project - Family phase.</title>
        <authorList>
            <person name="Zhang G."/>
        </authorList>
    </citation>
    <scope>NUCLEOTIDE SEQUENCE [LARGE SCALE GENOMIC DNA]</scope>
    <source>
        <strain evidence="3">B10K-DU-002-26</strain>
        <tissue evidence="3">Muscle</tissue>
    </source>
</reference>
<dbReference type="InterPro" id="IPR019464">
    <property type="entry name" value="ELL_N"/>
</dbReference>
<sequence length="172" mass="19788">ELRRVPHSAPDPVPERKRTMPTNPAKFFPRHFRTVSQRPVRDRVIHLLALKSYKKSELLACLQREGPVEKDKESLGKILQEVANLDEKANSFSLKEHFFKDIQEDWPGYSERDRQTLEVILFQKTAPSQNATSTSQSSSLGPSERDIPPRTAQKQPLASDFISPVMRKKQRI</sequence>
<dbReference type="PANTHER" id="PTHR23288:SF8">
    <property type="entry name" value="RNA POLYMERASE II ELONGATION FACTOR ELL2"/>
    <property type="match status" value="1"/>
</dbReference>
<dbReference type="GO" id="GO:0006368">
    <property type="term" value="P:transcription elongation by RNA polymerase II"/>
    <property type="evidence" value="ECO:0007669"/>
    <property type="project" value="InterPro"/>
</dbReference>
<dbReference type="Proteomes" id="UP000587697">
    <property type="component" value="Unassembled WGS sequence"/>
</dbReference>
<organism evidence="3 4">
    <name type="scientific">Rhadina sibilatrix</name>
    <dbReference type="NCBI Taxonomy" id="2585818"/>
    <lineage>
        <taxon>Eukaryota</taxon>
        <taxon>Metazoa</taxon>
        <taxon>Chordata</taxon>
        <taxon>Craniata</taxon>
        <taxon>Vertebrata</taxon>
        <taxon>Euteleostomi</taxon>
        <taxon>Archelosauria</taxon>
        <taxon>Archosauria</taxon>
        <taxon>Dinosauria</taxon>
        <taxon>Saurischia</taxon>
        <taxon>Theropoda</taxon>
        <taxon>Coelurosauria</taxon>
        <taxon>Aves</taxon>
        <taxon>Neognathae</taxon>
        <taxon>Neoaves</taxon>
        <taxon>Telluraves</taxon>
        <taxon>Australaves</taxon>
        <taxon>Passeriformes</taxon>
        <taxon>Sylvioidea</taxon>
        <taxon>Phylloscopidae</taxon>
        <taxon>Rhadina</taxon>
    </lineage>
</organism>
<feature type="non-terminal residue" evidence="3">
    <location>
        <position position="172"/>
    </location>
</feature>
<dbReference type="InterPro" id="IPR042065">
    <property type="entry name" value="E3_ELL-like"/>
</dbReference>
<dbReference type="GO" id="GO:0032968">
    <property type="term" value="P:positive regulation of transcription elongation by RNA polymerase II"/>
    <property type="evidence" value="ECO:0007669"/>
    <property type="project" value="TreeGrafter"/>
</dbReference>
<feature type="domain" description="RNA polymerase II elongation factor ELL N-terminal" evidence="2">
    <location>
        <begin position="3"/>
        <end position="124"/>
    </location>
</feature>
<dbReference type="GO" id="GO:0042795">
    <property type="term" value="P:snRNA transcription by RNA polymerase II"/>
    <property type="evidence" value="ECO:0007669"/>
    <property type="project" value="TreeGrafter"/>
</dbReference>
<dbReference type="GO" id="GO:0000987">
    <property type="term" value="F:cis-regulatory region sequence-specific DNA binding"/>
    <property type="evidence" value="ECO:0007669"/>
    <property type="project" value="TreeGrafter"/>
</dbReference>
<protein>
    <submittedName>
        <fullName evidence="3">ELL2 factor</fullName>
    </submittedName>
</protein>
<dbReference type="Gene3D" id="1.10.10.2670">
    <property type="entry name" value="E3 ubiquitin-protein ligase"/>
    <property type="match status" value="1"/>
</dbReference>
<accession>A0A7L2NF62</accession>
<keyword evidence="4" id="KW-1185">Reference proteome</keyword>
<proteinExistence type="predicted"/>
<dbReference type="GO" id="GO:0008023">
    <property type="term" value="C:transcription elongation factor complex"/>
    <property type="evidence" value="ECO:0007669"/>
    <property type="project" value="InterPro"/>
</dbReference>
<comment type="caution">
    <text evidence="3">The sequence shown here is derived from an EMBL/GenBank/DDBJ whole genome shotgun (WGS) entry which is preliminary data.</text>
</comment>
<dbReference type="InterPro" id="IPR031176">
    <property type="entry name" value="ELL/occludin"/>
</dbReference>
<evidence type="ECO:0000256" key="1">
    <source>
        <dbReference type="SAM" id="MobiDB-lite"/>
    </source>
</evidence>
<feature type="compositionally biased region" description="Low complexity" evidence="1">
    <location>
        <begin position="126"/>
        <end position="142"/>
    </location>
</feature>